<accession>A0A7R8ZL87</accession>
<dbReference type="InterPro" id="IPR013642">
    <property type="entry name" value="CLCA_N"/>
</dbReference>
<proteinExistence type="predicted"/>
<dbReference type="EMBL" id="OB660622">
    <property type="protein sequence ID" value="CAD7225645.1"/>
    <property type="molecule type" value="Genomic_DNA"/>
</dbReference>
<dbReference type="AlphaFoldDB" id="A0A7R8ZL87"/>
<name>A0A7R8ZL87_9CRUS</name>
<gene>
    <name evidence="1" type="ORF">CTOB1V02_LOCUS3580</name>
</gene>
<protein>
    <submittedName>
        <fullName evidence="1">Uncharacterized protein</fullName>
    </submittedName>
</protein>
<reference evidence="1" key="1">
    <citation type="submission" date="2020-11" db="EMBL/GenBank/DDBJ databases">
        <authorList>
            <person name="Tran Van P."/>
        </authorList>
    </citation>
    <scope>NUCLEOTIDE SEQUENCE</scope>
</reference>
<organism evidence="1">
    <name type="scientific">Cyprideis torosa</name>
    <dbReference type="NCBI Taxonomy" id="163714"/>
    <lineage>
        <taxon>Eukaryota</taxon>
        <taxon>Metazoa</taxon>
        <taxon>Ecdysozoa</taxon>
        <taxon>Arthropoda</taxon>
        <taxon>Crustacea</taxon>
        <taxon>Oligostraca</taxon>
        <taxon>Ostracoda</taxon>
        <taxon>Podocopa</taxon>
        <taxon>Podocopida</taxon>
        <taxon>Cytherocopina</taxon>
        <taxon>Cytheroidea</taxon>
        <taxon>Cytherideidae</taxon>
        <taxon>Cyprideis</taxon>
    </lineage>
</organism>
<dbReference type="OrthoDB" id="687730at2759"/>
<sequence length="570" mass="62804">MEDDGEGTRSALLSASISLINRLDQPPIRLGRSLICQLLFRNASSALYQATGNRLYFKRISLLIPDWWDLAQCGLTHSQISSVPRIDSGNADFLVQTRTPGVGDRPWTLQVKGCGRSGERTYIPVTFLQSVSSNGDENEARARLLVREWAKLRYGIFDEGGFVDDPLYPAFYKEYIEEDLATPGRQADPERPTTCSDHPIVGNKVCPGGRCQFYPVSEENQNVTASLMALPILDSARVFCNQSTHNRLAPTKHNLLCDGRSTWEVIQSHPDLNGLFPSPTASVPESLDFHIVVPRTHQLLFVLDSFTHRDIGHLLHNTPPDSSDLVLIGRPTPLSDPLVTRILEKKIRTHEILLPVVVGGFPLPREPRDVDFTGNISLIAGGRHKVFTELQEAQILQETLQALEELAPSGQQITLSRHILAPSKPDEVLAGTFTVDQTLDSVSLRVFYPIAHGPRRVSVTAPSGEVFDQATKPDAGYSADVIALTNPAQVNSWSGEWTFVVESISEQKLVVEISGSTQDPNHEVILKVWTSWDNIRDPDPQTSPVDDGEGGCQGANPTVTARDVHLSTVD</sequence>
<evidence type="ECO:0000313" key="1">
    <source>
        <dbReference type="EMBL" id="CAD7225645.1"/>
    </source>
</evidence>
<dbReference type="Pfam" id="PF08434">
    <property type="entry name" value="CLCA"/>
    <property type="match status" value="1"/>
</dbReference>